<comment type="caution">
    <text evidence="1">The sequence shown here is derived from an EMBL/GenBank/DDBJ whole genome shotgun (WGS) entry which is preliminary data.</text>
</comment>
<sequence length="64" mass="7278">MDESRISSFFFFCGRLYSTNQSNNNLILIMPSCYHPETCGDMLPWSEITVPLVTCHLPPAICHV</sequence>
<dbReference type="EMBL" id="VSRR010001640">
    <property type="protein sequence ID" value="MPC26717.1"/>
    <property type="molecule type" value="Genomic_DNA"/>
</dbReference>
<keyword evidence="2" id="KW-1185">Reference proteome</keyword>
<protein>
    <submittedName>
        <fullName evidence="1">Uncharacterized protein</fullName>
    </submittedName>
</protein>
<reference evidence="1 2" key="1">
    <citation type="submission" date="2019-05" db="EMBL/GenBank/DDBJ databases">
        <title>Another draft genome of Portunus trituberculatus and its Hox gene families provides insights of decapod evolution.</title>
        <authorList>
            <person name="Jeong J.-H."/>
            <person name="Song I."/>
            <person name="Kim S."/>
            <person name="Choi T."/>
            <person name="Kim D."/>
            <person name="Ryu S."/>
            <person name="Kim W."/>
        </authorList>
    </citation>
    <scope>NUCLEOTIDE SEQUENCE [LARGE SCALE GENOMIC DNA]</scope>
    <source>
        <tissue evidence="1">Muscle</tissue>
    </source>
</reference>
<name>A0A5B7E062_PORTR</name>
<organism evidence="1 2">
    <name type="scientific">Portunus trituberculatus</name>
    <name type="common">Swimming crab</name>
    <name type="synonym">Neptunus trituberculatus</name>
    <dbReference type="NCBI Taxonomy" id="210409"/>
    <lineage>
        <taxon>Eukaryota</taxon>
        <taxon>Metazoa</taxon>
        <taxon>Ecdysozoa</taxon>
        <taxon>Arthropoda</taxon>
        <taxon>Crustacea</taxon>
        <taxon>Multicrustacea</taxon>
        <taxon>Malacostraca</taxon>
        <taxon>Eumalacostraca</taxon>
        <taxon>Eucarida</taxon>
        <taxon>Decapoda</taxon>
        <taxon>Pleocyemata</taxon>
        <taxon>Brachyura</taxon>
        <taxon>Eubrachyura</taxon>
        <taxon>Portunoidea</taxon>
        <taxon>Portunidae</taxon>
        <taxon>Portuninae</taxon>
        <taxon>Portunus</taxon>
    </lineage>
</organism>
<dbReference type="AlphaFoldDB" id="A0A5B7E062"/>
<evidence type="ECO:0000313" key="2">
    <source>
        <dbReference type="Proteomes" id="UP000324222"/>
    </source>
</evidence>
<evidence type="ECO:0000313" key="1">
    <source>
        <dbReference type="EMBL" id="MPC26717.1"/>
    </source>
</evidence>
<dbReference type="Proteomes" id="UP000324222">
    <property type="component" value="Unassembled WGS sequence"/>
</dbReference>
<accession>A0A5B7E062</accession>
<proteinExistence type="predicted"/>
<gene>
    <name evidence="1" type="ORF">E2C01_019864</name>
</gene>